<evidence type="ECO:0000256" key="1">
    <source>
        <dbReference type="SAM" id="MobiDB-lite"/>
    </source>
</evidence>
<evidence type="ECO:0000313" key="2">
    <source>
        <dbReference type="EMBL" id="CAJ1056055.1"/>
    </source>
</evidence>
<name>A0AAV1F554_XYRNO</name>
<evidence type="ECO:0000313" key="3">
    <source>
        <dbReference type="Proteomes" id="UP001178508"/>
    </source>
</evidence>
<dbReference type="EMBL" id="OY660868">
    <property type="protein sequence ID" value="CAJ1056055.1"/>
    <property type="molecule type" value="Genomic_DNA"/>
</dbReference>
<reference evidence="2" key="1">
    <citation type="submission" date="2023-08" db="EMBL/GenBank/DDBJ databases">
        <authorList>
            <person name="Alioto T."/>
            <person name="Alioto T."/>
            <person name="Gomez Garrido J."/>
        </authorList>
    </citation>
    <scope>NUCLEOTIDE SEQUENCE</scope>
</reference>
<protein>
    <submittedName>
        <fullName evidence="2">Uncharacterized protein</fullName>
    </submittedName>
</protein>
<proteinExistence type="predicted"/>
<accession>A0AAV1F554</accession>
<dbReference type="Proteomes" id="UP001178508">
    <property type="component" value="Chromosome 5"/>
</dbReference>
<keyword evidence="3" id="KW-1185">Reference proteome</keyword>
<feature type="region of interest" description="Disordered" evidence="1">
    <location>
        <begin position="1"/>
        <end position="32"/>
    </location>
</feature>
<organism evidence="2 3">
    <name type="scientific">Xyrichtys novacula</name>
    <name type="common">Pearly razorfish</name>
    <name type="synonym">Hemipteronotus novacula</name>
    <dbReference type="NCBI Taxonomy" id="13765"/>
    <lineage>
        <taxon>Eukaryota</taxon>
        <taxon>Metazoa</taxon>
        <taxon>Chordata</taxon>
        <taxon>Craniata</taxon>
        <taxon>Vertebrata</taxon>
        <taxon>Euteleostomi</taxon>
        <taxon>Actinopterygii</taxon>
        <taxon>Neopterygii</taxon>
        <taxon>Teleostei</taxon>
        <taxon>Neoteleostei</taxon>
        <taxon>Acanthomorphata</taxon>
        <taxon>Eupercaria</taxon>
        <taxon>Labriformes</taxon>
        <taxon>Labridae</taxon>
        <taxon>Xyrichtys</taxon>
    </lineage>
</organism>
<dbReference type="AlphaFoldDB" id="A0AAV1F554"/>
<gene>
    <name evidence="2" type="ORF">XNOV1_A043218</name>
</gene>
<sequence length="69" mass="7640">MSPGASRVGCDAGQPRRTLTRRAAHSSEERKKRLETEIICVTCDTDSEETPAPAAERKGFWNNVKLLIP</sequence>